<dbReference type="VEuPathDB" id="FungiDB:An18g04700"/>
<organism evidence="2">
    <name type="scientific">Aspergillus niger</name>
    <dbReference type="NCBI Taxonomy" id="5061"/>
    <lineage>
        <taxon>Eukaryota</taxon>
        <taxon>Fungi</taxon>
        <taxon>Dikarya</taxon>
        <taxon>Ascomycota</taxon>
        <taxon>Pezizomycotina</taxon>
        <taxon>Eurotiomycetes</taxon>
        <taxon>Eurotiomycetidae</taxon>
        <taxon>Eurotiales</taxon>
        <taxon>Aspergillaceae</taxon>
        <taxon>Aspergillus</taxon>
        <taxon>Aspergillus subgen. Circumdati</taxon>
    </lineage>
</organism>
<dbReference type="RefSeq" id="XP_059602947.1">
    <property type="nucleotide sequence ID" value="XM_059745786.1"/>
</dbReference>
<proteinExistence type="predicted"/>
<reference evidence="2" key="1">
    <citation type="submission" date="2025-02" db="EMBL/GenBank/DDBJ databases">
        <authorList>
            <consortium name="NCBI Genome Project"/>
        </authorList>
    </citation>
    <scope>NUCLEOTIDE SEQUENCE</scope>
</reference>
<name>A0AAJ8E0X7_ASPNG</name>
<protein>
    <submittedName>
        <fullName evidence="2">Uncharacterized protein</fullName>
    </submittedName>
</protein>
<evidence type="ECO:0000256" key="1">
    <source>
        <dbReference type="SAM" id="MobiDB-lite"/>
    </source>
</evidence>
<accession>A0AAJ8E0X7</accession>
<gene>
    <name evidence="2" type="ORF">An18g04700</name>
</gene>
<evidence type="ECO:0000313" key="2">
    <source>
        <dbReference type="RefSeq" id="XP_059602947.1"/>
    </source>
</evidence>
<reference evidence="2" key="2">
    <citation type="submission" date="2025-08" db="UniProtKB">
        <authorList>
            <consortium name="RefSeq"/>
        </authorList>
    </citation>
    <scope>IDENTIFICATION</scope>
</reference>
<sequence length="105" mass="11768">MRLNSAIHGPANIGEVCRIHVNNPPQWGSRSSPRKPSVGVSIRRRRCQALHYAIEEIVSQSRRALFQQMFVGARDMWDETGGGALGRHERERETGKTMQMSLVAG</sequence>
<feature type="compositionally biased region" description="Polar residues" evidence="1">
    <location>
        <begin position="96"/>
        <end position="105"/>
    </location>
</feature>
<feature type="region of interest" description="Disordered" evidence="1">
    <location>
        <begin position="81"/>
        <end position="105"/>
    </location>
</feature>
<dbReference type="GeneID" id="84593713"/>
<feature type="compositionally biased region" description="Basic and acidic residues" evidence="1">
    <location>
        <begin position="86"/>
        <end position="95"/>
    </location>
</feature>
<dbReference type="KEGG" id="ang:An18g04700"/>
<dbReference type="AlphaFoldDB" id="A0AAJ8E0X7"/>